<evidence type="ECO:0000259" key="3">
    <source>
        <dbReference type="Pfam" id="PF10099"/>
    </source>
</evidence>
<feature type="region of interest" description="Disordered" evidence="1">
    <location>
        <begin position="74"/>
        <end position="105"/>
    </location>
</feature>
<feature type="domain" description="Anti-sigma K factor RskA C-terminal" evidence="3">
    <location>
        <begin position="113"/>
        <end position="240"/>
    </location>
</feature>
<keyword evidence="2" id="KW-0812">Transmembrane</keyword>
<evidence type="ECO:0000256" key="2">
    <source>
        <dbReference type="SAM" id="Phobius"/>
    </source>
</evidence>
<proteinExistence type="predicted"/>
<dbReference type="EMBL" id="JBICZW010000002">
    <property type="protein sequence ID" value="MFG3188165.1"/>
    <property type="molecule type" value="Genomic_DNA"/>
</dbReference>
<feature type="transmembrane region" description="Helical" evidence="2">
    <location>
        <begin position="110"/>
        <end position="131"/>
    </location>
</feature>
<dbReference type="Proteomes" id="UP001604282">
    <property type="component" value="Unassembled WGS sequence"/>
</dbReference>
<reference evidence="4 5" key="1">
    <citation type="submission" date="2024-10" db="EMBL/GenBank/DDBJ databases">
        <title>The Natural Products Discovery Center: Release of the First 8490 Sequenced Strains for Exploring Actinobacteria Biosynthetic Diversity.</title>
        <authorList>
            <person name="Kalkreuter E."/>
            <person name="Kautsar S.A."/>
            <person name="Yang D."/>
            <person name="Bader C.D."/>
            <person name="Teijaro C.N."/>
            <person name="Fluegel L."/>
            <person name="Davis C.M."/>
            <person name="Simpson J.R."/>
            <person name="Lauterbach L."/>
            <person name="Steele A.D."/>
            <person name="Gui C."/>
            <person name="Meng S."/>
            <person name="Li G."/>
            <person name="Viehrig K."/>
            <person name="Ye F."/>
            <person name="Su P."/>
            <person name="Kiefer A.F."/>
            <person name="Nichols A."/>
            <person name="Cepeda A.J."/>
            <person name="Yan W."/>
            <person name="Fan B."/>
            <person name="Jiang Y."/>
            <person name="Adhikari A."/>
            <person name="Zheng C.-J."/>
            <person name="Schuster L."/>
            <person name="Cowan T.M."/>
            <person name="Smanski M.J."/>
            <person name="Chevrette M.G."/>
            <person name="De Carvalho L.P.S."/>
            <person name="Shen B."/>
        </authorList>
    </citation>
    <scope>NUCLEOTIDE SEQUENCE [LARGE SCALE GENOMIC DNA]</scope>
    <source>
        <strain evidence="4 5">NPDC048229</strain>
    </source>
</reference>
<organism evidence="4 5">
    <name type="scientific">Streptomyces omiyaensis</name>
    <dbReference type="NCBI Taxonomy" id="68247"/>
    <lineage>
        <taxon>Bacteria</taxon>
        <taxon>Bacillati</taxon>
        <taxon>Actinomycetota</taxon>
        <taxon>Actinomycetes</taxon>
        <taxon>Kitasatosporales</taxon>
        <taxon>Streptomycetaceae</taxon>
        <taxon>Streptomyces</taxon>
    </lineage>
</organism>
<name>A0ABW7BP33_9ACTN</name>
<accession>A0ABW7BP33</accession>
<dbReference type="RefSeq" id="WP_392879559.1">
    <property type="nucleotide sequence ID" value="NZ_JBICZW010000002.1"/>
</dbReference>
<gene>
    <name evidence="4" type="ORF">ACGFYS_04435</name>
</gene>
<keyword evidence="2" id="KW-1133">Transmembrane helix</keyword>
<evidence type="ECO:0000256" key="1">
    <source>
        <dbReference type="SAM" id="MobiDB-lite"/>
    </source>
</evidence>
<keyword evidence="5" id="KW-1185">Reference proteome</keyword>
<keyword evidence="2" id="KW-0472">Membrane</keyword>
<sequence>MQHTDEQTLVMMALGENPDPSASFHLHECAICRSELDAIRNVVAVASTSVREEELLVPPDSVWEGIAAELRLPAQAGGTPLRDDTPEPATQTADPSAAPAKTPRRMSRSAVALAACAALLGAASGSAITWWTTSTQTQPTRTMAEGRRLETLRTSSAGYARMDDQRGRRTLDITVKGLPETAGYFEVWLMDRTHTKLVSMGVLGPDGHATLPVPGNIDLREYSVVDVSLQPYNGKPDHSGDSLVRGTYAG</sequence>
<comment type="caution">
    <text evidence="4">The sequence shown here is derived from an EMBL/GenBank/DDBJ whole genome shotgun (WGS) entry which is preliminary data.</text>
</comment>
<protein>
    <submittedName>
        <fullName evidence="4">Anti-sigma factor</fullName>
    </submittedName>
</protein>
<evidence type="ECO:0000313" key="5">
    <source>
        <dbReference type="Proteomes" id="UP001604282"/>
    </source>
</evidence>
<dbReference type="InterPro" id="IPR018764">
    <property type="entry name" value="RskA_C"/>
</dbReference>
<evidence type="ECO:0000313" key="4">
    <source>
        <dbReference type="EMBL" id="MFG3188165.1"/>
    </source>
</evidence>
<dbReference type="Pfam" id="PF10099">
    <property type="entry name" value="RskA_C"/>
    <property type="match status" value="1"/>
</dbReference>